<dbReference type="EMBL" id="JHEG02000001">
    <property type="protein sequence ID" value="KIE14018.1"/>
    <property type="molecule type" value="Genomic_DNA"/>
</dbReference>
<reference evidence="1" key="1">
    <citation type="journal article" date="2015" name="Genome Announc.">
        <title>Draft Genome Sequence of Tolypothrix boutellei Strain VB521301.</title>
        <authorList>
            <person name="Chandrababunaidu M.M."/>
            <person name="Singh D."/>
            <person name="Sen D."/>
            <person name="Bhan S."/>
            <person name="Das S."/>
            <person name="Gupta A."/>
            <person name="Adhikary S.P."/>
            <person name="Tripathy S."/>
        </authorList>
    </citation>
    <scope>NUCLEOTIDE SEQUENCE</scope>
    <source>
        <strain evidence="1">VB521301</strain>
    </source>
</reference>
<accession>A0A0C1REK3</accession>
<sequence>MIEKMEKHLHEQWGVFEMREPLDYWSGLVLSPEALINSYLDNQSGGEFSAHVMNAIAIISSTAQYVADMCPYESTRNSLQSTVAVVMPCHEETAVIGWICKYSDNGITIVCCPSIYVYVWQAWFDASDQDYDLAYVVPAFKVHPSP</sequence>
<proteinExistence type="predicted"/>
<gene>
    <name evidence="1" type="ORF">DA73_0201425</name>
</gene>
<comment type="caution">
    <text evidence="1">The sequence shown here is derived from an EMBL/GenBank/DDBJ whole genome shotgun (WGS) entry which is preliminary data.</text>
</comment>
<organism evidence="1">
    <name type="scientific">Tolypothrix bouteillei VB521301</name>
    <dbReference type="NCBI Taxonomy" id="1479485"/>
    <lineage>
        <taxon>Bacteria</taxon>
        <taxon>Bacillati</taxon>
        <taxon>Cyanobacteriota</taxon>
        <taxon>Cyanophyceae</taxon>
        <taxon>Nostocales</taxon>
        <taxon>Tolypothrichaceae</taxon>
        <taxon>Tolypothrix</taxon>
    </lineage>
</organism>
<name>A0A0C1REK3_9CYAN</name>
<evidence type="ECO:0000313" key="1">
    <source>
        <dbReference type="EMBL" id="KIE14018.1"/>
    </source>
</evidence>
<protein>
    <submittedName>
        <fullName evidence="1">Uncharacterized protein</fullName>
    </submittedName>
</protein>
<dbReference type="AlphaFoldDB" id="A0A0C1REK3"/>